<organism evidence="6 7">
    <name type="scientific">Panthera tigris altaica</name>
    <name type="common">Siberian tiger</name>
    <dbReference type="NCBI Taxonomy" id="74533"/>
    <lineage>
        <taxon>Eukaryota</taxon>
        <taxon>Metazoa</taxon>
        <taxon>Chordata</taxon>
        <taxon>Craniata</taxon>
        <taxon>Vertebrata</taxon>
        <taxon>Euteleostomi</taxon>
        <taxon>Mammalia</taxon>
        <taxon>Eutheria</taxon>
        <taxon>Laurasiatheria</taxon>
        <taxon>Carnivora</taxon>
        <taxon>Feliformia</taxon>
        <taxon>Felidae</taxon>
        <taxon>Pantherinae</taxon>
        <taxon>Panthera</taxon>
    </lineage>
</organism>
<name>A0A8C9KGU4_PANTA</name>
<evidence type="ECO:0008006" key="8">
    <source>
        <dbReference type="Google" id="ProtNLM"/>
    </source>
</evidence>
<proteinExistence type="predicted"/>
<dbReference type="GO" id="GO:0000978">
    <property type="term" value="F:RNA polymerase II cis-regulatory region sequence-specific DNA binding"/>
    <property type="evidence" value="ECO:0007669"/>
    <property type="project" value="TreeGrafter"/>
</dbReference>
<dbReference type="GeneTree" id="ENSGT00940000158691"/>
<comment type="subcellular location">
    <subcellularLocation>
        <location evidence="1">Nucleus</location>
    </subcellularLocation>
</comment>
<dbReference type="Ensembl" id="ENSPTIT00000026517.1">
    <property type="protein sequence ID" value="ENSPTIP00000022113.1"/>
    <property type="gene ID" value="ENSPTIG00000019027.1"/>
</dbReference>
<dbReference type="AlphaFoldDB" id="A0A8C9KGU4"/>
<dbReference type="PANTHER" id="PTHR15741">
    <property type="entry name" value="BASIC HELIX-LOOP-HELIX ZIP TRANSCRIPTION FACTOR"/>
    <property type="match status" value="1"/>
</dbReference>
<sequence>RSPTQALSQDEESDEPPRRQQIIHSGHFMVSSPHREHPFGKTSSCHLSIDASLTKLFECMTLAYSGKLVSPKWKNFKGLKLQWRDKIRLNNAIWRAWYMQYLEKRKNPVCHFVTPLDGSVEVDEHRRPEVLEGKYWKSRIEIVIREYHKWRTYFKKRVPGLGSEKSVCGKPP</sequence>
<keyword evidence="4" id="KW-0804">Transcription</keyword>
<evidence type="ECO:0000256" key="5">
    <source>
        <dbReference type="ARBA" id="ARBA00023242"/>
    </source>
</evidence>
<evidence type="ECO:0000256" key="3">
    <source>
        <dbReference type="ARBA" id="ARBA00023125"/>
    </source>
</evidence>
<dbReference type="Proteomes" id="UP000675900">
    <property type="component" value="Unassembled WGS sequence"/>
</dbReference>
<keyword evidence="2" id="KW-0805">Transcription regulation</keyword>
<dbReference type="InterPro" id="IPR052207">
    <property type="entry name" value="Max-like/E-box_TFs"/>
</dbReference>
<dbReference type="GO" id="GO:0005634">
    <property type="term" value="C:nucleus"/>
    <property type="evidence" value="ECO:0007669"/>
    <property type="project" value="UniProtKB-SubCell"/>
</dbReference>
<reference evidence="6" key="1">
    <citation type="submission" date="2025-08" db="UniProtKB">
        <authorList>
            <consortium name="Ensembl"/>
        </authorList>
    </citation>
    <scope>IDENTIFICATION</scope>
</reference>
<dbReference type="GO" id="GO:0000981">
    <property type="term" value="F:DNA-binding transcription factor activity, RNA polymerase II-specific"/>
    <property type="evidence" value="ECO:0007669"/>
    <property type="project" value="TreeGrafter"/>
</dbReference>
<evidence type="ECO:0000313" key="6">
    <source>
        <dbReference type="Ensembl" id="ENSPTIP00000022113.1"/>
    </source>
</evidence>
<keyword evidence="3" id="KW-0238">DNA-binding</keyword>
<keyword evidence="7" id="KW-1185">Reference proteome</keyword>
<dbReference type="PANTHER" id="PTHR15741:SF23">
    <property type="entry name" value="MLX-INTERACTING PROTEIN"/>
    <property type="match status" value="1"/>
</dbReference>
<evidence type="ECO:0000256" key="2">
    <source>
        <dbReference type="ARBA" id="ARBA00023015"/>
    </source>
</evidence>
<accession>A0A8C9KGU4</accession>
<reference evidence="6" key="2">
    <citation type="submission" date="2025-09" db="UniProtKB">
        <authorList>
            <consortium name="Ensembl"/>
        </authorList>
    </citation>
    <scope>IDENTIFICATION</scope>
</reference>
<keyword evidence="5" id="KW-0539">Nucleus</keyword>
<protein>
    <recommendedName>
        <fullName evidence="8">MLX interacting protein</fullName>
    </recommendedName>
</protein>
<evidence type="ECO:0000256" key="1">
    <source>
        <dbReference type="ARBA" id="ARBA00004123"/>
    </source>
</evidence>
<evidence type="ECO:0000256" key="4">
    <source>
        <dbReference type="ARBA" id="ARBA00023163"/>
    </source>
</evidence>
<evidence type="ECO:0000313" key="7">
    <source>
        <dbReference type="Proteomes" id="UP000675900"/>
    </source>
</evidence>